<dbReference type="AlphaFoldDB" id="A0AAD5LXG1"/>
<organism evidence="1 2">
    <name type="scientific">Parelaphostrongylus tenuis</name>
    <name type="common">Meningeal worm</name>
    <dbReference type="NCBI Taxonomy" id="148309"/>
    <lineage>
        <taxon>Eukaryota</taxon>
        <taxon>Metazoa</taxon>
        <taxon>Ecdysozoa</taxon>
        <taxon>Nematoda</taxon>
        <taxon>Chromadorea</taxon>
        <taxon>Rhabditida</taxon>
        <taxon>Rhabditina</taxon>
        <taxon>Rhabditomorpha</taxon>
        <taxon>Strongyloidea</taxon>
        <taxon>Metastrongylidae</taxon>
        <taxon>Parelaphostrongylus</taxon>
    </lineage>
</organism>
<dbReference type="Proteomes" id="UP001196413">
    <property type="component" value="Unassembled WGS sequence"/>
</dbReference>
<comment type="caution">
    <text evidence="1">The sequence shown here is derived from an EMBL/GenBank/DDBJ whole genome shotgun (WGS) entry which is preliminary data.</text>
</comment>
<dbReference type="EMBL" id="JAHQIW010000515">
    <property type="protein sequence ID" value="KAJ1348497.1"/>
    <property type="molecule type" value="Genomic_DNA"/>
</dbReference>
<reference evidence="1" key="1">
    <citation type="submission" date="2021-06" db="EMBL/GenBank/DDBJ databases">
        <title>Parelaphostrongylus tenuis whole genome reference sequence.</title>
        <authorList>
            <person name="Garwood T.J."/>
            <person name="Larsen P.A."/>
            <person name="Fountain-Jones N.M."/>
            <person name="Garbe J.R."/>
            <person name="Macchietto M.G."/>
            <person name="Kania S.A."/>
            <person name="Gerhold R.W."/>
            <person name="Richards J.E."/>
            <person name="Wolf T.M."/>
        </authorList>
    </citation>
    <scope>NUCLEOTIDE SEQUENCE</scope>
    <source>
        <strain evidence="1">MNPRO001-30</strain>
        <tissue evidence="1">Meninges</tissue>
    </source>
</reference>
<proteinExistence type="predicted"/>
<evidence type="ECO:0000313" key="1">
    <source>
        <dbReference type="EMBL" id="KAJ1348497.1"/>
    </source>
</evidence>
<name>A0AAD5LXG1_PARTN</name>
<keyword evidence="2" id="KW-1185">Reference proteome</keyword>
<protein>
    <submittedName>
        <fullName evidence="1">Uncharacterized protein</fullName>
    </submittedName>
</protein>
<gene>
    <name evidence="1" type="ORF">KIN20_003810</name>
</gene>
<sequence length="150" mass="16617">MVYSTTPKPQVPGIATSRDAANSAISRLIMQTVIDVLEQQGRRAGLPDAIISTVLNQLTVHISYNALECKTVSVDQPLDMIMGVGMAMRPNCINVSGKVTSLCTQEEAIKCDVNMKIEFIPTNHTSVFKLSRFENYLLFRNISFAMKEFS</sequence>
<accession>A0AAD5LXG1</accession>
<evidence type="ECO:0000313" key="2">
    <source>
        <dbReference type="Proteomes" id="UP001196413"/>
    </source>
</evidence>